<comment type="caution">
    <text evidence="1">The sequence shown here is derived from an EMBL/GenBank/DDBJ whole genome shotgun (WGS) entry which is preliminary data.</text>
</comment>
<dbReference type="InterPro" id="IPR014056">
    <property type="entry name" value="TypeIITA-like_toxin_pred"/>
</dbReference>
<organism evidence="1 2">
    <name type="scientific">Bradyrhizobium manausense</name>
    <dbReference type="NCBI Taxonomy" id="989370"/>
    <lineage>
        <taxon>Bacteria</taxon>
        <taxon>Pseudomonadati</taxon>
        <taxon>Pseudomonadota</taxon>
        <taxon>Alphaproteobacteria</taxon>
        <taxon>Hyphomicrobiales</taxon>
        <taxon>Nitrobacteraceae</taxon>
        <taxon>Bradyrhizobium</taxon>
    </lineage>
</organism>
<dbReference type="NCBIfam" id="TIGR02683">
    <property type="entry name" value="upstrm_HI1419"/>
    <property type="match status" value="1"/>
</dbReference>
<evidence type="ECO:0000313" key="1">
    <source>
        <dbReference type="EMBL" id="KRQ17771.1"/>
    </source>
</evidence>
<dbReference type="PANTHER" id="PTHR41791:SF1">
    <property type="entry name" value="SSL7039 PROTEIN"/>
    <property type="match status" value="1"/>
</dbReference>
<dbReference type="EMBL" id="LJYG01000002">
    <property type="protein sequence ID" value="KRQ17771.1"/>
    <property type="molecule type" value="Genomic_DNA"/>
</dbReference>
<gene>
    <name evidence="1" type="ORF">AOQ71_00505</name>
</gene>
<dbReference type="AlphaFoldDB" id="A0A0R3E6P7"/>
<sequence>MLEVRQTDIFASWLRALKDANAVARIAARIRRLELGNLGDVKPVGEGVSELRIDYGPGYRIYFIQQGNTAVILLCGGDKRTQNKDIRTAKRMAKEV</sequence>
<accession>A0A0R3E6P7</accession>
<dbReference type="Proteomes" id="UP000051936">
    <property type="component" value="Unassembled WGS sequence"/>
</dbReference>
<dbReference type="PANTHER" id="PTHR41791">
    <property type="entry name" value="SSL7039 PROTEIN"/>
    <property type="match status" value="1"/>
</dbReference>
<dbReference type="RefSeq" id="WP_057740494.1">
    <property type="nucleotide sequence ID" value="NZ_LJYG01000002.1"/>
</dbReference>
<proteinExistence type="predicted"/>
<reference evidence="1 2" key="1">
    <citation type="submission" date="2015-09" db="EMBL/GenBank/DDBJ databases">
        <title>Draft Genome Sequence of Bradyrhizobium manausense Strain BR 3351T, a Novel Symbiotic Nitrogen-Fixing Alphaproteobacterium Isolated from Brazilian Amazon Rain Forest.</title>
        <authorList>
            <person name="De Araujo J.L."/>
            <person name="Zilli J.E."/>
        </authorList>
    </citation>
    <scope>NUCLEOTIDE SEQUENCE [LARGE SCALE GENOMIC DNA]</scope>
    <source>
        <strain evidence="1 2">BR3351</strain>
    </source>
</reference>
<keyword evidence="2" id="KW-1185">Reference proteome</keyword>
<evidence type="ECO:0000313" key="2">
    <source>
        <dbReference type="Proteomes" id="UP000051936"/>
    </source>
</evidence>
<protein>
    <submittedName>
        <fullName evidence="1">Addiction module antitoxin RelB</fullName>
    </submittedName>
</protein>
<dbReference type="Pfam" id="PF05973">
    <property type="entry name" value="Gp49"/>
    <property type="match status" value="1"/>
</dbReference>
<dbReference type="OrthoDB" id="5296237at2"/>
<dbReference type="InterPro" id="IPR009241">
    <property type="entry name" value="HigB-like"/>
</dbReference>
<name>A0A0R3E6P7_9BRAD</name>
<dbReference type="PIRSF" id="PIRSF028744">
    <property type="entry name" value="Addict_mod_HI1419"/>
    <property type="match status" value="1"/>
</dbReference>